<comment type="function">
    <text evidence="9">Catalyzes the activation of phenylacetic acid (PA) to phenylacetyl-CoA (PA-CoA).</text>
</comment>
<dbReference type="GO" id="GO:0000166">
    <property type="term" value="F:nucleotide binding"/>
    <property type="evidence" value="ECO:0007669"/>
    <property type="project" value="UniProtKB-KW"/>
</dbReference>
<name>H6SJ73_PARPM</name>
<comment type="catalytic activity">
    <reaction evidence="9">
        <text>2-phenylacetate + ATP + CoA = phenylacetyl-CoA + AMP + diphosphate</text>
        <dbReference type="Rhea" id="RHEA:20956"/>
        <dbReference type="ChEBI" id="CHEBI:18401"/>
        <dbReference type="ChEBI" id="CHEBI:30616"/>
        <dbReference type="ChEBI" id="CHEBI:33019"/>
        <dbReference type="ChEBI" id="CHEBI:57287"/>
        <dbReference type="ChEBI" id="CHEBI:57390"/>
        <dbReference type="ChEBI" id="CHEBI:456215"/>
        <dbReference type="EC" id="6.2.1.30"/>
    </reaction>
</comment>
<dbReference type="CDD" id="cd05913">
    <property type="entry name" value="PaaK"/>
    <property type="match status" value="1"/>
</dbReference>
<organism evidence="13 14">
    <name type="scientific">Pararhodospirillum photometricum DSM 122</name>
    <dbReference type="NCBI Taxonomy" id="1150469"/>
    <lineage>
        <taxon>Bacteria</taxon>
        <taxon>Pseudomonadati</taxon>
        <taxon>Pseudomonadota</taxon>
        <taxon>Alphaproteobacteria</taxon>
        <taxon>Rhodospirillales</taxon>
        <taxon>Rhodospirillaceae</taxon>
        <taxon>Pararhodospirillum</taxon>
    </lineage>
</organism>
<dbReference type="PANTHER" id="PTHR43439">
    <property type="entry name" value="PHENYLACETATE-COENZYME A LIGASE"/>
    <property type="match status" value="1"/>
</dbReference>
<evidence type="ECO:0000259" key="12">
    <source>
        <dbReference type="Pfam" id="PF14535"/>
    </source>
</evidence>
<dbReference type="InterPro" id="IPR011880">
    <property type="entry name" value="PA_CoA_ligase"/>
</dbReference>
<proteinExistence type="inferred from homology"/>
<sequence length="461" mass="50362">MGRNGLCKALSRNTMPQGDRGSSMSSTVEDGMYFDRPAETMPRDQIAALQLTRLQATLAHAYANVPHTRAAFDAKGVKPEDLKSLEDLARFPFTVKDDLRRGYPFGMFAVPREKVVRLHASSGTTGRPTVVGYTPDDLALWGNLMARCFMSGGATPGDIVHNAYGYGLFTGGLGAHYGAERLGCSVVPMSGGNTEKQVMLISDFGANVLCATPSYALNIAEEAERKGVDLKNGPLRVGLFGAEPWSQGMRQELQDRLGIRAVDVYGLSEIMGPGVAVECVQQNGLHGWEDHFLFEVIDPETLEPLPLGEQGELVITTLSKQALPMIRYRTRDITRLTDAPCACGRTHVRILRVTGRNDDMMIIRGVNVYPSQIESVMIGRPGLSPHYQLVLQREGNLDSLTVEVEALDGVDPATYDSVGQQVRHTIKSLIGVTTRVVVLSPGELPRSQGKAVRVRDLRRKE</sequence>
<evidence type="ECO:0000256" key="1">
    <source>
        <dbReference type="ARBA" id="ARBA00011245"/>
    </source>
</evidence>
<dbReference type="InterPro" id="IPR028154">
    <property type="entry name" value="AMP-dep_Lig_C"/>
</dbReference>
<feature type="region of interest" description="Disordered" evidence="10">
    <location>
        <begin position="1"/>
        <end position="27"/>
    </location>
</feature>
<evidence type="ECO:0000256" key="7">
    <source>
        <dbReference type="ARBA" id="ARBA00068695"/>
    </source>
</evidence>
<evidence type="ECO:0000256" key="4">
    <source>
        <dbReference type="ARBA" id="ARBA00060591"/>
    </source>
</evidence>
<keyword evidence="2 9" id="KW-0436">Ligase</keyword>
<dbReference type="PANTHER" id="PTHR43439:SF1">
    <property type="entry name" value="PHENYLACETATE-COENZYME A LIGASE"/>
    <property type="match status" value="1"/>
</dbReference>
<dbReference type="AlphaFoldDB" id="H6SJ73"/>
<protein>
    <recommendedName>
        <fullName evidence="7 9">Phenylacetate-coenzyme A ligase</fullName>
        <ecNumber evidence="6 9">6.2.1.30</ecNumber>
    </recommendedName>
    <alternativeName>
        <fullName evidence="8 9">Phenylacetyl-CoA ligase</fullName>
    </alternativeName>
</protein>
<dbReference type="eggNOG" id="COG1541">
    <property type="taxonomic scope" value="Bacteria"/>
</dbReference>
<dbReference type="SUPFAM" id="SSF56801">
    <property type="entry name" value="Acetyl-CoA synthetase-like"/>
    <property type="match status" value="1"/>
</dbReference>
<dbReference type="KEGG" id="rpm:RSPPHO_01412"/>
<evidence type="ECO:0000313" key="13">
    <source>
        <dbReference type="EMBL" id="CCG08038.1"/>
    </source>
</evidence>
<keyword evidence="3 9" id="KW-0547">Nucleotide-binding</keyword>
<dbReference type="Proteomes" id="UP000033220">
    <property type="component" value="Chromosome DSM 122"/>
</dbReference>
<dbReference type="GO" id="GO:0047475">
    <property type="term" value="F:phenylacetate-CoA ligase activity"/>
    <property type="evidence" value="ECO:0007669"/>
    <property type="project" value="UniProtKB-EC"/>
</dbReference>
<feature type="domain" description="AMP-dependent synthetase/ligase" evidence="11">
    <location>
        <begin position="115"/>
        <end position="316"/>
    </location>
</feature>
<dbReference type="Gene3D" id="3.40.50.12780">
    <property type="entry name" value="N-terminal domain of ligase-like"/>
    <property type="match status" value="1"/>
</dbReference>
<evidence type="ECO:0000256" key="6">
    <source>
        <dbReference type="ARBA" id="ARBA00066629"/>
    </source>
</evidence>
<feature type="domain" description="AMP-dependent ligase C-terminal" evidence="12">
    <location>
        <begin position="365"/>
        <end position="458"/>
    </location>
</feature>
<accession>H6SJ73</accession>
<dbReference type="GO" id="GO:0010124">
    <property type="term" value="P:phenylacetate catabolic process"/>
    <property type="evidence" value="ECO:0007669"/>
    <property type="project" value="UniProtKB-UniRule"/>
</dbReference>
<dbReference type="InterPro" id="IPR051414">
    <property type="entry name" value="Adenylate-forming_Reductase"/>
</dbReference>
<keyword evidence="14" id="KW-1185">Reference proteome</keyword>
<dbReference type="STRING" id="1150469.RSPPHO_01412"/>
<dbReference type="Pfam" id="PF14535">
    <property type="entry name" value="AMP-binding_C_2"/>
    <property type="match status" value="1"/>
</dbReference>
<reference evidence="13 14" key="1">
    <citation type="submission" date="2012-02" db="EMBL/GenBank/DDBJ databases">
        <title>Shotgun genome sequence of Phaeospirillum photometricum DSM 122.</title>
        <authorList>
            <person name="Duquesne K."/>
            <person name="Sturgis J."/>
        </authorList>
    </citation>
    <scope>NUCLEOTIDE SEQUENCE [LARGE SCALE GENOMIC DNA]</scope>
    <source>
        <strain evidence="14">DSM122</strain>
    </source>
</reference>
<evidence type="ECO:0000256" key="9">
    <source>
        <dbReference type="PIRNR" id="PIRNR006444"/>
    </source>
</evidence>
<comment type="similarity">
    <text evidence="5 9">Belongs to the phenylacetyl-CoA ligase family.</text>
</comment>
<dbReference type="PATRIC" id="fig|1150469.3.peg.1591"/>
<dbReference type="InterPro" id="IPR045851">
    <property type="entry name" value="AMP-bd_C_sf"/>
</dbReference>
<feature type="compositionally biased region" description="Polar residues" evidence="10">
    <location>
        <begin position="11"/>
        <end position="27"/>
    </location>
</feature>
<comment type="pathway">
    <text evidence="4 9">Aromatic compound metabolism; phenylacetate degradation.</text>
</comment>
<dbReference type="HOGENOM" id="CLU_035301_1_1_5"/>
<dbReference type="Pfam" id="PF00501">
    <property type="entry name" value="AMP-binding"/>
    <property type="match status" value="1"/>
</dbReference>
<dbReference type="EMBL" id="HE663493">
    <property type="protein sequence ID" value="CCG08038.1"/>
    <property type="molecule type" value="Genomic_DNA"/>
</dbReference>
<evidence type="ECO:0000256" key="10">
    <source>
        <dbReference type="SAM" id="MobiDB-lite"/>
    </source>
</evidence>
<dbReference type="EC" id="6.2.1.30" evidence="6 9"/>
<evidence type="ECO:0000256" key="5">
    <source>
        <dbReference type="ARBA" id="ARBA00061566"/>
    </source>
</evidence>
<evidence type="ECO:0000259" key="11">
    <source>
        <dbReference type="Pfam" id="PF00501"/>
    </source>
</evidence>
<evidence type="ECO:0000313" key="14">
    <source>
        <dbReference type="Proteomes" id="UP000033220"/>
    </source>
</evidence>
<dbReference type="InterPro" id="IPR042099">
    <property type="entry name" value="ANL_N_sf"/>
</dbReference>
<dbReference type="UniPathway" id="UPA00930"/>
<dbReference type="FunFam" id="3.40.50.12780:FF:000016">
    <property type="entry name" value="Phenylacetate-coenzyme A ligase"/>
    <property type="match status" value="1"/>
</dbReference>
<dbReference type="Gene3D" id="3.30.300.30">
    <property type="match status" value="1"/>
</dbReference>
<dbReference type="InterPro" id="IPR000873">
    <property type="entry name" value="AMP-dep_synth/lig_dom"/>
</dbReference>
<gene>
    <name evidence="13" type="ORF">RSPPHO_01412</name>
</gene>
<comment type="subunit">
    <text evidence="1">Monomer.</text>
</comment>
<evidence type="ECO:0000256" key="2">
    <source>
        <dbReference type="ARBA" id="ARBA00022598"/>
    </source>
</evidence>
<dbReference type="PIRSF" id="PIRSF006444">
    <property type="entry name" value="PaaK"/>
    <property type="match status" value="1"/>
</dbReference>
<evidence type="ECO:0000256" key="8">
    <source>
        <dbReference type="ARBA" id="ARBA00075111"/>
    </source>
</evidence>
<evidence type="ECO:0000256" key="3">
    <source>
        <dbReference type="ARBA" id="ARBA00022741"/>
    </source>
</evidence>